<proteinExistence type="predicted"/>
<accession>A0A161LT20</accession>
<evidence type="ECO:0000313" key="1">
    <source>
        <dbReference type="EMBL" id="GAT64030.1"/>
    </source>
</evidence>
<protein>
    <submittedName>
        <fullName evidence="1">Uncharacterized protein</fullName>
    </submittedName>
</protein>
<keyword evidence="2" id="KW-1185">Reference proteome</keyword>
<gene>
    <name evidence="1" type="ORF">PJIAN_4573</name>
</gene>
<reference evidence="2" key="2">
    <citation type="journal article" date="2017" name="Genome Announc.">
        <title>Draft genome sequence of Paludibacter jiangxiensis NM7(T), a propionate-producing fermentative bacterium.</title>
        <authorList>
            <person name="Qiu Y.-L."/>
            <person name="Tourlousse D.M."/>
            <person name="Matsuura N."/>
            <person name="Ohashi A."/>
            <person name="Sekiguchi Y."/>
        </authorList>
    </citation>
    <scope>NUCLEOTIDE SEQUENCE [LARGE SCALE GENOMIC DNA]</scope>
    <source>
        <strain evidence="2">NM7</strain>
    </source>
</reference>
<dbReference type="Proteomes" id="UP000076586">
    <property type="component" value="Unassembled WGS sequence"/>
</dbReference>
<dbReference type="AlphaFoldDB" id="A0A161LT20"/>
<dbReference type="EMBL" id="BDCR01000004">
    <property type="protein sequence ID" value="GAT64030.1"/>
    <property type="molecule type" value="Genomic_DNA"/>
</dbReference>
<comment type="caution">
    <text evidence="1">The sequence shown here is derived from an EMBL/GenBank/DDBJ whole genome shotgun (WGS) entry which is preliminary data.</text>
</comment>
<reference evidence="2" key="1">
    <citation type="submission" date="2016-04" db="EMBL/GenBank/DDBJ databases">
        <title>Draft genome sequence of Paludibacter jiangxiensis strain NM7.</title>
        <authorList>
            <person name="Qiu Y."/>
            <person name="Matsuura N."/>
            <person name="Ohashi A."/>
            <person name="Tourlousse M.D."/>
            <person name="Sekiguchi Y."/>
        </authorList>
    </citation>
    <scope>NUCLEOTIDE SEQUENCE [LARGE SCALE GENOMIC DNA]</scope>
    <source>
        <strain evidence="2">NM7</strain>
    </source>
</reference>
<sequence>MIVVKEKLFSIQIVALLCLMCFTGGLHAQTAMVNVSNRHKTSLNGD</sequence>
<organism evidence="1 2">
    <name type="scientific">Paludibacter jiangxiensis</name>
    <dbReference type="NCBI Taxonomy" id="681398"/>
    <lineage>
        <taxon>Bacteria</taxon>
        <taxon>Pseudomonadati</taxon>
        <taxon>Bacteroidota</taxon>
        <taxon>Bacteroidia</taxon>
        <taxon>Bacteroidales</taxon>
        <taxon>Paludibacteraceae</taxon>
        <taxon>Paludibacter</taxon>
    </lineage>
</organism>
<evidence type="ECO:0000313" key="2">
    <source>
        <dbReference type="Proteomes" id="UP000076586"/>
    </source>
</evidence>
<dbReference type="STRING" id="681398.PJIAN_4573"/>
<name>A0A161LT20_9BACT</name>